<organism evidence="1 2">
    <name type="scientific">Pholiota conissans</name>
    <dbReference type="NCBI Taxonomy" id="109636"/>
    <lineage>
        <taxon>Eukaryota</taxon>
        <taxon>Fungi</taxon>
        <taxon>Dikarya</taxon>
        <taxon>Basidiomycota</taxon>
        <taxon>Agaricomycotina</taxon>
        <taxon>Agaricomycetes</taxon>
        <taxon>Agaricomycetidae</taxon>
        <taxon>Agaricales</taxon>
        <taxon>Agaricineae</taxon>
        <taxon>Strophariaceae</taxon>
        <taxon>Pholiota</taxon>
    </lineage>
</organism>
<dbReference type="Proteomes" id="UP000807469">
    <property type="component" value="Unassembled WGS sequence"/>
</dbReference>
<keyword evidence="2" id="KW-1185">Reference proteome</keyword>
<dbReference type="AlphaFoldDB" id="A0A9P6CPZ4"/>
<reference evidence="1" key="1">
    <citation type="submission" date="2020-11" db="EMBL/GenBank/DDBJ databases">
        <authorList>
            <consortium name="DOE Joint Genome Institute"/>
            <person name="Ahrendt S."/>
            <person name="Riley R."/>
            <person name="Andreopoulos W."/>
            <person name="Labutti K."/>
            <person name="Pangilinan J."/>
            <person name="Ruiz-Duenas F.J."/>
            <person name="Barrasa J.M."/>
            <person name="Sanchez-Garcia M."/>
            <person name="Camarero S."/>
            <person name="Miyauchi S."/>
            <person name="Serrano A."/>
            <person name="Linde D."/>
            <person name="Babiker R."/>
            <person name="Drula E."/>
            <person name="Ayuso-Fernandez I."/>
            <person name="Pacheco R."/>
            <person name="Padilla G."/>
            <person name="Ferreira P."/>
            <person name="Barriuso J."/>
            <person name="Kellner H."/>
            <person name="Castanera R."/>
            <person name="Alfaro M."/>
            <person name="Ramirez L."/>
            <person name="Pisabarro A.G."/>
            <person name="Kuo A."/>
            <person name="Tritt A."/>
            <person name="Lipzen A."/>
            <person name="He G."/>
            <person name="Yan M."/>
            <person name="Ng V."/>
            <person name="Cullen D."/>
            <person name="Martin F."/>
            <person name="Rosso M.-N."/>
            <person name="Henrissat B."/>
            <person name="Hibbett D."/>
            <person name="Martinez A.T."/>
            <person name="Grigoriev I.V."/>
        </authorList>
    </citation>
    <scope>NUCLEOTIDE SEQUENCE</scope>
    <source>
        <strain evidence="1">CIRM-BRFM 674</strain>
    </source>
</reference>
<gene>
    <name evidence="1" type="ORF">BDN70DRAFT_924106</name>
</gene>
<evidence type="ECO:0000313" key="1">
    <source>
        <dbReference type="EMBL" id="KAF9475251.1"/>
    </source>
</evidence>
<name>A0A9P6CPZ4_9AGAR</name>
<dbReference type="EMBL" id="MU155340">
    <property type="protein sequence ID" value="KAF9475251.1"/>
    <property type="molecule type" value="Genomic_DNA"/>
</dbReference>
<dbReference type="OrthoDB" id="265717at2759"/>
<sequence length="128" mass="15038">MGIDTGFDFYPPLTNSQEDQVAWERFFNDVKRAFQDDDTMIINRKGSIEFTVGEHPSLPKDGYRFRRFSSKITGSHAGNVTHYLRKVENIAKKHFEVHIHPWNEATEGGFDSMVYDWEEVYEIQFMIP</sequence>
<proteinExistence type="predicted"/>
<accession>A0A9P6CPZ4</accession>
<protein>
    <submittedName>
        <fullName evidence="1">Uncharacterized protein</fullName>
    </submittedName>
</protein>
<comment type="caution">
    <text evidence="1">The sequence shown here is derived from an EMBL/GenBank/DDBJ whole genome shotgun (WGS) entry which is preliminary data.</text>
</comment>
<evidence type="ECO:0000313" key="2">
    <source>
        <dbReference type="Proteomes" id="UP000807469"/>
    </source>
</evidence>